<feature type="signal peptide" evidence="1">
    <location>
        <begin position="1"/>
        <end position="18"/>
    </location>
</feature>
<dbReference type="Pfam" id="PF09697">
    <property type="entry name" value="Porph_ging"/>
    <property type="match status" value="1"/>
</dbReference>
<reference evidence="3" key="1">
    <citation type="journal article" date="2019" name="Int. J. Syst. Evol. Microbiol.">
        <title>The Global Catalogue of Microorganisms (GCM) 10K type strain sequencing project: providing services to taxonomists for standard genome sequencing and annotation.</title>
        <authorList>
            <consortium name="The Broad Institute Genomics Platform"/>
            <consortium name="The Broad Institute Genome Sequencing Center for Infectious Disease"/>
            <person name="Wu L."/>
            <person name="Ma J."/>
        </authorList>
    </citation>
    <scope>NUCLEOTIDE SEQUENCE [LARGE SCALE GENOMIC DNA]</scope>
    <source>
        <strain evidence="3">KCTC 52644</strain>
    </source>
</reference>
<dbReference type="RefSeq" id="WP_379806127.1">
    <property type="nucleotide sequence ID" value="NZ_JBHUOL010000012.1"/>
</dbReference>
<evidence type="ECO:0000256" key="1">
    <source>
        <dbReference type="SAM" id="SignalP"/>
    </source>
</evidence>
<accession>A0ABW5Z8W3</accession>
<keyword evidence="1" id="KW-0732">Signal</keyword>
<dbReference type="EMBL" id="JBHUOL010000012">
    <property type="protein sequence ID" value="MFD2908523.1"/>
    <property type="molecule type" value="Genomic_DNA"/>
</dbReference>
<dbReference type="InterPro" id="IPR005901">
    <property type="entry name" value="GLPGLI"/>
</dbReference>
<name>A0ABW5Z8W3_9FLAO</name>
<gene>
    <name evidence="2" type="ORF">ACFSX9_07215</name>
</gene>
<feature type="chain" id="PRO_5045694622" evidence="1">
    <location>
        <begin position="19"/>
        <end position="230"/>
    </location>
</feature>
<comment type="caution">
    <text evidence="2">The sequence shown here is derived from an EMBL/GenBank/DDBJ whole genome shotgun (WGS) entry which is preliminary data.</text>
</comment>
<keyword evidence="3" id="KW-1185">Reference proteome</keyword>
<sequence length="230" mass="25950">MKKIIFLFILAQSLASFSQYNSGTIEYNLIIGPDEKLESNDNIKLILESATEGAKLISFDLVFNDNASFFKKKESLDTKNTRLAEVFAGAQGSYYTLKNSADKIKQIDNYRGQFIINYSDETKWEFSEETKIIDNYVCYKATSVKVLNNSVGTFTHPIIAWYCPSIPFSYGPKGYNGLPGLILELQVNNVKWGATKISLSKENKKIEKPTKGKVVTEEEYINIISTPPSF</sequence>
<evidence type="ECO:0000313" key="3">
    <source>
        <dbReference type="Proteomes" id="UP001597549"/>
    </source>
</evidence>
<organism evidence="2 3">
    <name type="scientific">Flavobacterium ardleyense</name>
    <dbReference type="NCBI Taxonomy" id="2038737"/>
    <lineage>
        <taxon>Bacteria</taxon>
        <taxon>Pseudomonadati</taxon>
        <taxon>Bacteroidota</taxon>
        <taxon>Flavobacteriia</taxon>
        <taxon>Flavobacteriales</taxon>
        <taxon>Flavobacteriaceae</taxon>
        <taxon>Flavobacterium</taxon>
    </lineage>
</organism>
<protein>
    <submittedName>
        <fullName evidence="2">GLPGLI family protein</fullName>
    </submittedName>
</protein>
<proteinExistence type="predicted"/>
<dbReference type="NCBIfam" id="TIGR01200">
    <property type="entry name" value="GLPGLI"/>
    <property type="match status" value="1"/>
</dbReference>
<evidence type="ECO:0000313" key="2">
    <source>
        <dbReference type="EMBL" id="MFD2908523.1"/>
    </source>
</evidence>
<dbReference type="Proteomes" id="UP001597549">
    <property type="component" value="Unassembled WGS sequence"/>
</dbReference>